<protein>
    <submittedName>
        <fullName evidence="2">Uncharacterized protein</fullName>
    </submittedName>
</protein>
<accession>A0A915HXP6</accession>
<dbReference type="WBParaSite" id="nRc.2.0.1.t06342-RA">
    <property type="protein sequence ID" value="nRc.2.0.1.t06342-RA"/>
    <property type="gene ID" value="nRc.2.0.1.g06342"/>
</dbReference>
<organism evidence="1 2">
    <name type="scientific">Romanomermis culicivorax</name>
    <name type="common">Nematode worm</name>
    <dbReference type="NCBI Taxonomy" id="13658"/>
    <lineage>
        <taxon>Eukaryota</taxon>
        <taxon>Metazoa</taxon>
        <taxon>Ecdysozoa</taxon>
        <taxon>Nematoda</taxon>
        <taxon>Enoplea</taxon>
        <taxon>Dorylaimia</taxon>
        <taxon>Mermithida</taxon>
        <taxon>Mermithoidea</taxon>
        <taxon>Mermithidae</taxon>
        <taxon>Romanomermis</taxon>
    </lineage>
</organism>
<proteinExistence type="predicted"/>
<reference evidence="2" key="1">
    <citation type="submission" date="2022-11" db="UniProtKB">
        <authorList>
            <consortium name="WormBaseParasite"/>
        </authorList>
    </citation>
    <scope>IDENTIFICATION</scope>
</reference>
<sequence length="68" mass="7590">MIDGDMLASTFCEEASINFKRALIVITPSSSAINKSHNESTRSQRLVKKWQLHALVHRSTGISNSTHH</sequence>
<evidence type="ECO:0000313" key="1">
    <source>
        <dbReference type="Proteomes" id="UP000887565"/>
    </source>
</evidence>
<name>A0A915HXP6_ROMCU</name>
<keyword evidence="1" id="KW-1185">Reference proteome</keyword>
<evidence type="ECO:0000313" key="2">
    <source>
        <dbReference type="WBParaSite" id="nRc.2.0.1.t06342-RA"/>
    </source>
</evidence>
<dbReference type="Proteomes" id="UP000887565">
    <property type="component" value="Unplaced"/>
</dbReference>
<dbReference type="AlphaFoldDB" id="A0A915HXP6"/>